<organism evidence="2 3">
    <name type="scientific">Pseudomonas baetica</name>
    <dbReference type="NCBI Taxonomy" id="674054"/>
    <lineage>
        <taxon>Bacteria</taxon>
        <taxon>Pseudomonadati</taxon>
        <taxon>Pseudomonadota</taxon>
        <taxon>Gammaproteobacteria</taxon>
        <taxon>Pseudomonadales</taxon>
        <taxon>Pseudomonadaceae</taxon>
        <taxon>Pseudomonas</taxon>
    </lineage>
</organism>
<sequence length="67" mass="7370">MALKNTDDKTNAQAKSYEAPVTQRQGKVPIQEALENLREEAGDQSNASSPQSRAFLDLLPNKRVSGR</sequence>
<evidence type="ECO:0000313" key="2">
    <source>
        <dbReference type="EMBL" id="PKA68945.1"/>
    </source>
</evidence>
<evidence type="ECO:0000256" key="1">
    <source>
        <dbReference type="SAM" id="MobiDB-lite"/>
    </source>
</evidence>
<feature type="region of interest" description="Disordered" evidence="1">
    <location>
        <begin position="1"/>
        <end position="67"/>
    </location>
</feature>
<feature type="compositionally biased region" description="Polar residues" evidence="1">
    <location>
        <begin position="43"/>
        <end position="52"/>
    </location>
</feature>
<dbReference type="EMBL" id="PHHE01000001">
    <property type="protein sequence ID" value="PKA68945.1"/>
    <property type="molecule type" value="Genomic_DNA"/>
</dbReference>
<accession>A0ABX4PV98</accession>
<reference evidence="2 3" key="1">
    <citation type="submission" date="2017-11" db="EMBL/GenBank/DDBJ databases">
        <title>Genome sequencing of a diverse group of Pseudomonas species.</title>
        <authorList>
            <person name="Loper J."/>
        </authorList>
    </citation>
    <scope>NUCLEOTIDE SEQUENCE [LARGE SCALE GENOMIC DNA]</scope>
    <source>
        <strain evidence="2 3">LMG 25716</strain>
    </source>
</reference>
<gene>
    <name evidence="2" type="ORF">ATI02_1754</name>
</gene>
<comment type="caution">
    <text evidence="2">The sequence shown here is derived from an EMBL/GenBank/DDBJ whole genome shotgun (WGS) entry which is preliminary data.</text>
</comment>
<keyword evidence="3" id="KW-1185">Reference proteome</keyword>
<proteinExistence type="predicted"/>
<evidence type="ECO:0000313" key="3">
    <source>
        <dbReference type="Proteomes" id="UP000232455"/>
    </source>
</evidence>
<name>A0ABX4PV98_9PSED</name>
<dbReference type="Proteomes" id="UP000232455">
    <property type="component" value="Unassembled WGS sequence"/>
</dbReference>
<dbReference type="RefSeq" id="WP_100846041.1">
    <property type="nucleotide sequence ID" value="NZ_PHHE01000001.1"/>
</dbReference>
<protein>
    <submittedName>
        <fullName evidence="2">Uncharacterized protein</fullName>
    </submittedName>
</protein>
<feature type="compositionally biased region" description="Basic and acidic residues" evidence="1">
    <location>
        <begin position="1"/>
        <end position="10"/>
    </location>
</feature>